<accession>A0A8S4RG63</accession>
<dbReference type="EMBL" id="CAKXAJ010025115">
    <property type="protein sequence ID" value="CAH2235240.1"/>
    <property type="molecule type" value="Genomic_DNA"/>
</dbReference>
<evidence type="ECO:0000313" key="1">
    <source>
        <dbReference type="EMBL" id="CAH2235240.1"/>
    </source>
</evidence>
<reference evidence="1" key="1">
    <citation type="submission" date="2022-03" db="EMBL/GenBank/DDBJ databases">
        <authorList>
            <person name="Lindestad O."/>
        </authorList>
    </citation>
    <scope>NUCLEOTIDE SEQUENCE</scope>
</reference>
<keyword evidence="2" id="KW-1185">Reference proteome</keyword>
<dbReference type="AlphaFoldDB" id="A0A8S4RG63"/>
<organism evidence="1 2">
    <name type="scientific">Pararge aegeria aegeria</name>
    <dbReference type="NCBI Taxonomy" id="348720"/>
    <lineage>
        <taxon>Eukaryota</taxon>
        <taxon>Metazoa</taxon>
        <taxon>Ecdysozoa</taxon>
        <taxon>Arthropoda</taxon>
        <taxon>Hexapoda</taxon>
        <taxon>Insecta</taxon>
        <taxon>Pterygota</taxon>
        <taxon>Neoptera</taxon>
        <taxon>Endopterygota</taxon>
        <taxon>Lepidoptera</taxon>
        <taxon>Glossata</taxon>
        <taxon>Ditrysia</taxon>
        <taxon>Papilionoidea</taxon>
        <taxon>Nymphalidae</taxon>
        <taxon>Satyrinae</taxon>
        <taxon>Satyrini</taxon>
        <taxon>Parargina</taxon>
        <taxon>Pararge</taxon>
    </lineage>
</organism>
<name>A0A8S4RG63_9NEOP</name>
<sequence length="105" mass="12074">MLGEASYVMKVKLHLLIVREKQENLNLQSLFATANRSSAMYLLLTFRSETGGDPQMSLRYDSLNSQHLLKILRFRSETCVAQHSKQIFGNEPYVAEDLFGVEYKD</sequence>
<protein>
    <submittedName>
        <fullName evidence="1">Jg10492 protein</fullName>
    </submittedName>
</protein>
<evidence type="ECO:0000313" key="2">
    <source>
        <dbReference type="Proteomes" id="UP000838756"/>
    </source>
</evidence>
<comment type="caution">
    <text evidence="1">The sequence shown here is derived from an EMBL/GenBank/DDBJ whole genome shotgun (WGS) entry which is preliminary data.</text>
</comment>
<proteinExistence type="predicted"/>
<gene>
    <name evidence="1" type="primary">jg10492</name>
    <name evidence="1" type="ORF">PAEG_LOCUS12912</name>
</gene>
<dbReference type="Proteomes" id="UP000838756">
    <property type="component" value="Unassembled WGS sequence"/>
</dbReference>